<dbReference type="AlphaFoldDB" id="A0A290QCZ6"/>
<dbReference type="OrthoDB" id="200320at2"/>
<accession>A0A290QCZ6</accession>
<feature type="signal peptide" evidence="1">
    <location>
        <begin position="1"/>
        <end position="29"/>
    </location>
</feature>
<keyword evidence="1" id="KW-0732">Signal</keyword>
<dbReference type="Proteomes" id="UP000217265">
    <property type="component" value="Chromosome"/>
</dbReference>
<dbReference type="RefSeq" id="WP_096054830.1">
    <property type="nucleotide sequence ID" value="NZ_CP023344.1"/>
</dbReference>
<sequence length="211" mass="22683">MIACLRPLSLTLLATSALFLTACTSQRVADEASIAEAKKVMVPTMGAETHFFDGAFLVEANLGRGFRPRMVKPGFKGRATDNAFATVIYSDEAAREIAEEEEEGMFIPRMRNSTLPPVALRLRVYNLTAAPAELEFIECKSYLGNFAVRPEKITIPAGESGQPDPMVSLLGVSGEEIPVTITLRLGGKRETHTVVLVPLKAASKPPAPAAP</sequence>
<evidence type="ECO:0000313" key="2">
    <source>
        <dbReference type="EMBL" id="ATC63198.1"/>
    </source>
</evidence>
<dbReference type="EMBL" id="CP023344">
    <property type="protein sequence ID" value="ATC63198.1"/>
    <property type="molecule type" value="Genomic_DNA"/>
</dbReference>
<protein>
    <submittedName>
        <fullName evidence="2">Uncharacterized protein</fullName>
    </submittedName>
</protein>
<evidence type="ECO:0000313" key="3">
    <source>
        <dbReference type="Proteomes" id="UP000217265"/>
    </source>
</evidence>
<keyword evidence="3" id="KW-1185">Reference proteome</keyword>
<name>A0A290QCZ6_9BACT</name>
<organism evidence="2 3">
    <name type="scientific">Nibricoccus aquaticus</name>
    <dbReference type="NCBI Taxonomy" id="2576891"/>
    <lineage>
        <taxon>Bacteria</taxon>
        <taxon>Pseudomonadati</taxon>
        <taxon>Verrucomicrobiota</taxon>
        <taxon>Opitutia</taxon>
        <taxon>Opitutales</taxon>
        <taxon>Opitutaceae</taxon>
        <taxon>Nibricoccus</taxon>
    </lineage>
</organism>
<dbReference type="PROSITE" id="PS51257">
    <property type="entry name" value="PROKAR_LIPOPROTEIN"/>
    <property type="match status" value="1"/>
</dbReference>
<feature type="chain" id="PRO_5013171683" evidence="1">
    <location>
        <begin position="30"/>
        <end position="211"/>
    </location>
</feature>
<proteinExistence type="predicted"/>
<evidence type="ECO:0000256" key="1">
    <source>
        <dbReference type="SAM" id="SignalP"/>
    </source>
</evidence>
<dbReference type="KEGG" id="vbh:CMV30_04085"/>
<reference evidence="2 3" key="1">
    <citation type="submission" date="2017-09" db="EMBL/GenBank/DDBJ databases">
        <title>Complete genome sequence of Verrucomicrobial strain HZ-65, isolated from freshwater.</title>
        <authorList>
            <person name="Choi A."/>
        </authorList>
    </citation>
    <scope>NUCLEOTIDE SEQUENCE [LARGE SCALE GENOMIC DNA]</scope>
    <source>
        <strain evidence="2 3">HZ-65</strain>
    </source>
</reference>
<gene>
    <name evidence="2" type="ORF">CMV30_04085</name>
</gene>